<dbReference type="KEGG" id="mtc:MT0294"/>
<sequence length="35" mass="3798">MHKLTVEATATNRLGPAAKLLGTAGKIMTDTPFRW</sequence>
<keyword evidence="2" id="KW-1185">Reference proteome</keyword>
<proteinExistence type="predicted"/>
<dbReference type="AlphaFoldDB" id="Q8VKN5"/>
<organism evidence="1 2">
    <name type="scientific">Mycobacterium tuberculosis (strain CDC 1551 / Oshkosh)</name>
    <dbReference type="NCBI Taxonomy" id="83331"/>
    <lineage>
        <taxon>Bacteria</taxon>
        <taxon>Bacillati</taxon>
        <taxon>Actinomycetota</taxon>
        <taxon>Actinomycetes</taxon>
        <taxon>Mycobacteriales</taxon>
        <taxon>Mycobacteriaceae</taxon>
        <taxon>Mycobacterium</taxon>
        <taxon>Mycobacterium tuberculosis complex</taxon>
    </lineage>
</organism>
<protein>
    <submittedName>
        <fullName evidence="1">Uncharacterized protein</fullName>
    </submittedName>
</protein>
<evidence type="ECO:0000313" key="2">
    <source>
        <dbReference type="Proteomes" id="UP000001020"/>
    </source>
</evidence>
<evidence type="ECO:0000313" key="1">
    <source>
        <dbReference type="EMBL" id="AAK44518.1"/>
    </source>
</evidence>
<dbReference type="Proteomes" id="UP000001020">
    <property type="component" value="Chromosome"/>
</dbReference>
<dbReference type="HOGENOM" id="CLU_3365984_0_0_11"/>
<dbReference type="EMBL" id="AE000516">
    <property type="protein sequence ID" value="AAK44518.1"/>
    <property type="molecule type" value="Genomic_DNA"/>
</dbReference>
<name>Q8VKN5_MYCTO</name>
<gene>
    <name evidence="1" type="ordered locus">MT0294</name>
</gene>
<accession>Q8VKN5</accession>
<reference evidence="1 2" key="1">
    <citation type="journal article" date="2002" name="J. Bacteriol.">
        <title>Whole-genome comparison of Mycobacterium tuberculosis clinical and laboratory strains.</title>
        <authorList>
            <person name="Fleischmann R.D."/>
            <person name="Alland D."/>
            <person name="Eisen J.A."/>
            <person name="Carpenter L."/>
            <person name="White O."/>
            <person name="Peterson J."/>
            <person name="DeBoy R."/>
            <person name="Dodson R."/>
            <person name="Gwinn M."/>
            <person name="Haft D."/>
            <person name="Hickey E."/>
            <person name="Kolonay J.F."/>
            <person name="Nelson W.C."/>
            <person name="Umayam L.A."/>
            <person name="Ermolaeva M."/>
            <person name="Salzberg S.L."/>
            <person name="Delcher A."/>
            <person name="Utterback T."/>
            <person name="Weidman J."/>
            <person name="Khouri H."/>
            <person name="Gill J."/>
            <person name="Mikula A."/>
            <person name="Bishai W."/>
            <person name="Jacobs Jr W.R.Jr."/>
            <person name="Venter J.C."/>
            <person name="Fraser C.M."/>
        </authorList>
    </citation>
    <scope>NUCLEOTIDE SEQUENCE [LARGE SCALE GENOMIC DNA]</scope>
    <source>
        <strain evidence="2">CDC 1551 / Oshkosh</strain>
    </source>
</reference>